<comment type="caution">
    <text evidence="1">The sequence shown here is derived from an EMBL/GenBank/DDBJ whole genome shotgun (WGS) entry which is preliminary data.</text>
</comment>
<proteinExistence type="predicted"/>
<evidence type="ECO:0000313" key="1">
    <source>
        <dbReference type="EMBL" id="CAF1241643.1"/>
    </source>
</evidence>
<accession>A0A814Z899</accession>
<evidence type="ECO:0000313" key="3">
    <source>
        <dbReference type="Proteomes" id="UP000663832"/>
    </source>
</evidence>
<evidence type="ECO:0000313" key="2">
    <source>
        <dbReference type="EMBL" id="CAF1529022.1"/>
    </source>
</evidence>
<dbReference type="EMBL" id="CAJNOI010000321">
    <property type="protein sequence ID" value="CAF1241643.1"/>
    <property type="molecule type" value="Genomic_DNA"/>
</dbReference>
<dbReference type="Proteomes" id="UP000663832">
    <property type="component" value="Unassembled WGS sequence"/>
</dbReference>
<reference evidence="1" key="1">
    <citation type="submission" date="2021-02" db="EMBL/GenBank/DDBJ databases">
        <authorList>
            <person name="Nowell W R."/>
        </authorList>
    </citation>
    <scope>NUCLEOTIDE SEQUENCE</scope>
</reference>
<dbReference type="Proteomes" id="UP000663877">
    <property type="component" value="Unassembled WGS sequence"/>
</dbReference>
<organism evidence="1 4">
    <name type="scientific">Adineta steineri</name>
    <dbReference type="NCBI Taxonomy" id="433720"/>
    <lineage>
        <taxon>Eukaryota</taxon>
        <taxon>Metazoa</taxon>
        <taxon>Spiralia</taxon>
        <taxon>Gnathifera</taxon>
        <taxon>Rotifera</taxon>
        <taxon>Eurotatoria</taxon>
        <taxon>Bdelloidea</taxon>
        <taxon>Adinetida</taxon>
        <taxon>Adinetidae</taxon>
        <taxon>Adineta</taxon>
    </lineage>
</organism>
<protein>
    <submittedName>
        <fullName evidence="1">Uncharacterized protein</fullName>
    </submittedName>
</protein>
<sequence>MKNYEEYVDDFPLYKFYLSRSWYESKDSSIQRLANRIHTHPLLDIPVTYLKLATAACHQLLSSKKDDQQQQPTIIFEDINFIKALVLNEHELIEVFIQIIMSMREWYIIFCNQDNLNKYSLNQFTLHAQSKIEIDFKEQKSLTIPDRWTTQDITSAYQYGVRGNYHDNICGIGQEEIYNLDLWIFSMNNKIEEPIFTFESIVIQ</sequence>
<dbReference type="EMBL" id="CAJNOM010000636">
    <property type="protein sequence ID" value="CAF1529022.1"/>
    <property type="molecule type" value="Genomic_DNA"/>
</dbReference>
<keyword evidence="3" id="KW-1185">Reference proteome</keyword>
<evidence type="ECO:0000313" key="4">
    <source>
        <dbReference type="Proteomes" id="UP000663877"/>
    </source>
</evidence>
<name>A0A814Z899_9BILA</name>
<gene>
    <name evidence="1" type="ORF">BJG266_LOCUS29087</name>
    <name evidence="2" type="ORF">QVE165_LOCUS45363</name>
</gene>
<dbReference type="AlphaFoldDB" id="A0A814Z899"/>
<dbReference type="OrthoDB" id="329835at2759"/>